<feature type="domain" description="Acyltransferase 3" evidence="2">
    <location>
        <begin position="5"/>
        <end position="324"/>
    </location>
</feature>
<feature type="transmembrane region" description="Helical" evidence="1">
    <location>
        <begin position="143"/>
        <end position="162"/>
    </location>
</feature>
<dbReference type="GO" id="GO:0000271">
    <property type="term" value="P:polysaccharide biosynthetic process"/>
    <property type="evidence" value="ECO:0007669"/>
    <property type="project" value="TreeGrafter"/>
</dbReference>
<dbReference type="InterPro" id="IPR050879">
    <property type="entry name" value="Acyltransferase_3"/>
</dbReference>
<dbReference type="PANTHER" id="PTHR23028">
    <property type="entry name" value="ACETYLTRANSFERASE"/>
    <property type="match status" value="1"/>
</dbReference>
<accession>A0A4R6SX10</accession>
<feature type="transmembrane region" description="Helical" evidence="1">
    <location>
        <begin position="309"/>
        <end position="330"/>
    </location>
</feature>
<dbReference type="AlphaFoldDB" id="A0A4R6SX10"/>
<dbReference type="InterPro" id="IPR002656">
    <property type="entry name" value="Acyl_transf_3_dom"/>
</dbReference>
<dbReference type="OrthoDB" id="290051at2"/>
<keyword evidence="1" id="KW-0472">Membrane</keyword>
<reference evidence="3 4" key="1">
    <citation type="submission" date="2019-03" db="EMBL/GenBank/DDBJ databases">
        <title>Genomic Encyclopedia of Archaeal and Bacterial Type Strains, Phase II (KMG-II): from individual species to whole genera.</title>
        <authorList>
            <person name="Goeker M."/>
        </authorList>
    </citation>
    <scope>NUCLEOTIDE SEQUENCE [LARGE SCALE GENOMIC DNA]</scope>
    <source>
        <strain evidence="3 4">DSM 19035</strain>
    </source>
</reference>
<dbReference type="EMBL" id="SNYC01000004">
    <property type="protein sequence ID" value="TDQ09969.1"/>
    <property type="molecule type" value="Genomic_DNA"/>
</dbReference>
<keyword evidence="4" id="KW-1185">Reference proteome</keyword>
<dbReference type="Pfam" id="PF01757">
    <property type="entry name" value="Acyl_transf_3"/>
    <property type="match status" value="1"/>
</dbReference>
<dbReference type="PANTHER" id="PTHR23028:SF53">
    <property type="entry name" value="ACYL_TRANSF_3 DOMAIN-CONTAINING PROTEIN"/>
    <property type="match status" value="1"/>
</dbReference>
<proteinExistence type="predicted"/>
<evidence type="ECO:0000259" key="2">
    <source>
        <dbReference type="Pfam" id="PF01757"/>
    </source>
</evidence>
<feature type="transmembrane region" description="Helical" evidence="1">
    <location>
        <begin position="38"/>
        <end position="56"/>
    </location>
</feature>
<comment type="caution">
    <text evidence="3">The sequence shown here is derived from an EMBL/GenBank/DDBJ whole genome shotgun (WGS) entry which is preliminary data.</text>
</comment>
<gene>
    <name evidence="3" type="ORF">ATK78_2128</name>
</gene>
<feature type="transmembrane region" description="Helical" evidence="1">
    <location>
        <begin position="283"/>
        <end position="302"/>
    </location>
</feature>
<dbReference type="Proteomes" id="UP000295620">
    <property type="component" value="Unassembled WGS sequence"/>
</dbReference>
<organism evidence="3 4">
    <name type="scientific">Pedobacter metabolipauper</name>
    <dbReference type="NCBI Taxonomy" id="425513"/>
    <lineage>
        <taxon>Bacteria</taxon>
        <taxon>Pseudomonadati</taxon>
        <taxon>Bacteroidota</taxon>
        <taxon>Sphingobacteriia</taxon>
        <taxon>Sphingobacteriales</taxon>
        <taxon>Sphingobacteriaceae</taxon>
        <taxon>Pedobacter</taxon>
    </lineage>
</organism>
<feature type="transmembrane region" description="Helical" evidence="1">
    <location>
        <begin position="7"/>
        <end position="26"/>
    </location>
</feature>
<evidence type="ECO:0000313" key="4">
    <source>
        <dbReference type="Proteomes" id="UP000295620"/>
    </source>
</evidence>
<name>A0A4R6SX10_9SPHI</name>
<dbReference type="GO" id="GO:0016747">
    <property type="term" value="F:acyltransferase activity, transferring groups other than amino-acyl groups"/>
    <property type="evidence" value="ECO:0007669"/>
    <property type="project" value="InterPro"/>
</dbReference>
<sequence length="344" mass="40495">MHKNNFDLLRFIFSFMVVLAHIGVLTQGRNTIPYLGHIDSHLPVCGFFILSGFLIVRSYERTKSLKDYYIKRARRILPVYILIILVCAFSFAFISTWSAGDYFANSGFFKYLISNLTFLNFLQPCLPGVFDQNYMCAVNGSLWTLKVEVSLYLIIPLLVYLIRKIKKPIVFLALVYIIVLIHNYLLQKYIMPKNFNLYFTLSHQLPALMTYFISGMFLHFYFDWIMKHKTTLFLIALPIFIVEYSMGYQYLLPITLSLILFYLGYSTKLKCFNNFGRFGDFSYGIYIFHFPLIQLFIHFGFFDFDQNKWLSFFTLLGLVLGLGFFSWNFIEKKFILSKALPNKK</sequence>
<dbReference type="GO" id="GO:0016020">
    <property type="term" value="C:membrane"/>
    <property type="evidence" value="ECO:0007669"/>
    <property type="project" value="TreeGrafter"/>
</dbReference>
<feature type="transmembrane region" description="Helical" evidence="1">
    <location>
        <begin position="169"/>
        <end position="185"/>
    </location>
</feature>
<keyword evidence="1" id="KW-0812">Transmembrane</keyword>
<feature type="transmembrane region" description="Helical" evidence="1">
    <location>
        <begin position="234"/>
        <end position="263"/>
    </location>
</feature>
<evidence type="ECO:0000256" key="1">
    <source>
        <dbReference type="SAM" id="Phobius"/>
    </source>
</evidence>
<feature type="transmembrane region" description="Helical" evidence="1">
    <location>
        <begin position="77"/>
        <end position="99"/>
    </location>
</feature>
<feature type="transmembrane region" description="Helical" evidence="1">
    <location>
        <begin position="205"/>
        <end position="222"/>
    </location>
</feature>
<dbReference type="RefSeq" id="WP_133576015.1">
    <property type="nucleotide sequence ID" value="NZ_SNYC01000004.1"/>
</dbReference>
<evidence type="ECO:0000313" key="3">
    <source>
        <dbReference type="EMBL" id="TDQ09969.1"/>
    </source>
</evidence>
<keyword evidence="1" id="KW-1133">Transmembrane helix</keyword>
<protein>
    <submittedName>
        <fullName evidence="3">Peptidoglycan/LPS O-acetylase OafA/YrhL</fullName>
    </submittedName>
</protein>